<dbReference type="AlphaFoldDB" id="A0A1J1JEZ1"/>
<dbReference type="Gene3D" id="3.30.2310.20">
    <property type="entry name" value="RelE-like"/>
    <property type="match status" value="1"/>
</dbReference>
<accession>A0A1J1JEZ1</accession>
<proteinExistence type="predicted"/>
<sequence length="91" mass="10941">MRSSRTRSFRKLFTVLPQRIKETSYKNYELWKENPFHPSLEFKKVKPKENIWSVRVGIGWRALGVMKPNEDKIVWFWIGSHAEYDKILGTK</sequence>
<dbReference type="InterPro" id="IPR035093">
    <property type="entry name" value="RelE/ParE_toxin_dom_sf"/>
</dbReference>
<gene>
    <name evidence="2" type="ORF">PLAM_1592</name>
</gene>
<dbReference type="Pfam" id="PF24732">
    <property type="entry name" value="ParE_like"/>
    <property type="match status" value="1"/>
</dbReference>
<dbReference type="EMBL" id="LO018304">
    <property type="protein sequence ID" value="CUM59559.1"/>
    <property type="molecule type" value="Genomic_DNA"/>
</dbReference>
<protein>
    <recommendedName>
        <fullName evidence="1">ParE-like toxin domain-containing protein</fullName>
    </recommendedName>
</protein>
<evidence type="ECO:0000259" key="1">
    <source>
        <dbReference type="Pfam" id="PF24732"/>
    </source>
</evidence>
<feature type="domain" description="ParE-like toxin" evidence="1">
    <location>
        <begin position="30"/>
        <end position="86"/>
    </location>
</feature>
<evidence type="ECO:0000313" key="2">
    <source>
        <dbReference type="EMBL" id="CUM59559.1"/>
    </source>
</evidence>
<name>A0A1J1JEZ1_PLAAG</name>
<organism evidence="2">
    <name type="scientific">Planktothrix agardhii</name>
    <name type="common">Oscillatoria agardhii</name>
    <dbReference type="NCBI Taxonomy" id="1160"/>
    <lineage>
        <taxon>Bacteria</taxon>
        <taxon>Bacillati</taxon>
        <taxon>Cyanobacteriota</taxon>
        <taxon>Cyanophyceae</taxon>
        <taxon>Oscillatoriophycideae</taxon>
        <taxon>Oscillatoriales</taxon>
        <taxon>Microcoleaceae</taxon>
        <taxon>Planktothrix</taxon>
    </lineage>
</organism>
<dbReference type="GeneID" id="77288080"/>
<dbReference type="SUPFAM" id="SSF143011">
    <property type="entry name" value="RelE-like"/>
    <property type="match status" value="1"/>
</dbReference>
<dbReference type="InterPro" id="IPR056925">
    <property type="entry name" value="ParE-like"/>
</dbReference>
<dbReference type="RefSeq" id="WP_042155606.1">
    <property type="nucleotide sequence ID" value="NZ_CAJCFV010000063.1"/>
</dbReference>
<reference evidence="2" key="1">
    <citation type="submission" date="2015-09" db="EMBL/GenBank/DDBJ databases">
        <authorList>
            <person name="Jackson K.R."/>
            <person name="Lunt B.L."/>
            <person name="Fisher J.N.B."/>
            <person name="Gardner A.V."/>
            <person name="Bailey M.E."/>
            <person name="Deus L.M."/>
            <person name="Earl A.S."/>
            <person name="Gibby P.D."/>
            <person name="Hartmann K.A."/>
            <person name="Liu J.E."/>
            <person name="Manci A.M."/>
            <person name="Nielsen D.A."/>
            <person name="Solomon M.B."/>
            <person name="Breakwell D.P."/>
            <person name="Burnett S.H."/>
            <person name="Grose J.H."/>
        </authorList>
    </citation>
    <scope>NUCLEOTIDE SEQUENCE</scope>
    <source>
        <strain evidence="2">7805</strain>
    </source>
</reference>